<dbReference type="FunFam" id="1.10.10.60:FF:000064">
    <property type="entry name" value="Zinc finger homeobox protein 4"/>
    <property type="match status" value="1"/>
</dbReference>
<evidence type="ECO:0000256" key="1">
    <source>
        <dbReference type="ARBA" id="ARBA00004123"/>
    </source>
</evidence>
<dbReference type="InterPro" id="IPR009057">
    <property type="entry name" value="Homeodomain-like_sf"/>
</dbReference>
<keyword evidence="2" id="KW-0479">Metal-binding</keyword>
<dbReference type="PROSITE" id="PS50071">
    <property type="entry name" value="HOMEOBOX_2"/>
    <property type="match status" value="4"/>
</dbReference>
<dbReference type="InterPro" id="IPR001356">
    <property type="entry name" value="HD"/>
</dbReference>
<dbReference type="SUPFAM" id="SSF46689">
    <property type="entry name" value="Homeodomain-like"/>
    <property type="match status" value="4"/>
</dbReference>
<dbReference type="SMART" id="SM00389">
    <property type="entry name" value="HOX"/>
    <property type="match status" value="4"/>
</dbReference>
<evidence type="ECO:0000256" key="2">
    <source>
        <dbReference type="ARBA" id="ARBA00022723"/>
    </source>
</evidence>
<feature type="compositionally biased region" description="Low complexity" evidence="14">
    <location>
        <begin position="679"/>
        <end position="689"/>
    </location>
</feature>
<dbReference type="SMART" id="SM00451">
    <property type="entry name" value="ZnF_U1"/>
    <property type="match status" value="5"/>
</dbReference>
<reference evidence="17" key="1">
    <citation type="journal article" date="2023" name="Mol. Biol. Evol.">
        <title>Third-Generation Sequencing Reveals the Adaptive Role of the Epigenome in Three Deep-Sea Polychaetes.</title>
        <authorList>
            <person name="Perez M."/>
            <person name="Aroh O."/>
            <person name="Sun Y."/>
            <person name="Lan Y."/>
            <person name="Juniper S.K."/>
            <person name="Young C.R."/>
            <person name="Angers B."/>
            <person name="Qian P.Y."/>
        </authorList>
    </citation>
    <scope>NUCLEOTIDE SEQUENCE</scope>
    <source>
        <strain evidence="17">R07B-5</strain>
    </source>
</reference>
<keyword evidence="18" id="KW-1185">Reference proteome</keyword>
<feature type="DNA-binding region" description="Homeobox" evidence="12">
    <location>
        <begin position="1449"/>
        <end position="1508"/>
    </location>
</feature>
<feature type="compositionally biased region" description="Low complexity" evidence="14">
    <location>
        <begin position="1861"/>
        <end position="1877"/>
    </location>
</feature>
<dbReference type="PROSITE" id="PS00027">
    <property type="entry name" value="HOMEOBOX_1"/>
    <property type="match status" value="2"/>
</dbReference>
<feature type="region of interest" description="Disordered" evidence="14">
    <location>
        <begin position="21"/>
        <end position="45"/>
    </location>
</feature>
<evidence type="ECO:0000313" key="17">
    <source>
        <dbReference type="EMBL" id="KAK2193622.1"/>
    </source>
</evidence>
<feature type="domain" description="C2H2-type" evidence="16">
    <location>
        <begin position="487"/>
        <end position="518"/>
    </location>
</feature>
<feature type="domain" description="C2H2-type" evidence="16">
    <location>
        <begin position="443"/>
        <end position="472"/>
    </location>
</feature>
<organism evidence="17 18">
    <name type="scientific">Ridgeia piscesae</name>
    <name type="common">Tubeworm</name>
    <dbReference type="NCBI Taxonomy" id="27915"/>
    <lineage>
        <taxon>Eukaryota</taxon>
        <taxon>Metazoa</taxon>
        <taxon>Spiralia</taxon>
        <taxon>Lophotrochozoa</taxon>
        <taxon>Annelida</taxon>
        <taxon>Polychaeta</taxon>
        <taxon>Sedentaria</taxon>
        <taxon>Canalipalpata</taxon>
        <taxon>Sabellida</taxon>
        <taxon>Siboglinidae</taxon>
        <taxon>Ridgeia</taxon>
    </lineage>
</organism>
<keyword evidence="7 12" id="KW-0238">DNA-binding</keyword>
<feature type="domain" description="Homeobox" evidence="15">
    <location>
        <begin position="1206"/>
        <end position="1266"/>
    </location>
</feature>
<feature type="region of interest" description="Disordered" evidence="14">
    <location>
        <begin position="1861"/>
        <end position="1941"/>
    </location>
</feature>
<dbReference type="Pfam" id="PF00096">
    <property type="entry name" value="zf-C2H2"/>
    <property type="match status" value="5"/>
</dbReference>
<feature type="domain" description="C2H2-type" evidence="16">
    <location>
        <begin position="92"/>
        <end position="120"/>
    </location>
</feature>
<evidence type="ECO:0000313" key="18">
    <source>
        <dbReference type="Proteomes" id="UP001209878"/>
    </source>
</evidence>
<dbReference type="InterPro" id="IPR003604">
    <property type="entry name" value="Matrin/U1-like-C_Znf_C2H2"/>
</dbReference>
<evidence type="ECO:0000256" key="14">
    <source>
        <dbReference type="SAM" id="MobiDB-lite"/>
    </source>
</evidence>
<feature type="compositionally biased region" description="Acidic residues" evidence="14">
    <location>
        <begin position="1437"/>
        <end position="1446"/>
    </location>
</feature>
<feature type="domain" description="C2H2-type" evidence="16">
    <location>
        <begin position="1360"/>
        <end position="1387"/>
    </location>
</feature>
<evidence type="ECO:0000256" key="10">
    <source>
        <dbReference type="ARBA" id="ARBA00023242"/>
    </source>
</evidence>
<evidence type="ECO:0000256" key="7">
    <source>
        <dbReference type="ARBA" id="ARBA00023125"/>
    </source>
</evidence>
<comment type="caution">
    <text evidence="17">The sequence shown here is derived from an EMBL/GenBank/DDBJ whole genome shotgun (WGS) entry which is preliminary data.</text>
</comment>
<dbReference type="InterPro" id="IPR051968">
    <property type="entry name" value="ZnFinger_Homeobox_TR"/>
</dbReference>
<dbReference type="PANTHER" id="PTHR45891">
    <property type="entry name" value="ZINC FINGER HOMEOBOX PROTEIN"/>
    <property type="match status" value="1"/>
</dbReference>
<evidence type="ECO:0008006" key="19">
    <source>
        <dbReference type="Google" id="ProtNLM"/>
    </source>
</evidence>
<keyword evidence="5" id="KW-0862">Zinc</keyword>
<dbReference type="Pfam" id="PF00046">
    <property type="entry name" value="Homeodomain"/>
    <property type="match status" value="4"/>
</dbReference>
<keyword evidence="6" id="KW-0805">Transcription regulation</keyword>
<dbReference type="InterPro" id="IPR017970">
    <property type="entry name" value="Homeobox_CS"/>
</dbReference>
<dbReference type="GO" id="GO:0000981">
    <property type="term" value="F:DNA-binding transcription factor activity, RNA polymerase II-specific"/>
    <property type="evidence" value="ECO:0007669"/>
    <property type="project" value="InterPro"/>
</dbReference>
<feature type="compositionally biased region" description="Polar residues" evidence="14">
    <location>
        <begin position="25"/>
        <end position="34"/>
    </location>
</feature>
<dbReference type="PROSITE" id="PS50157">
    <property type="entry name" value="ZINC_FINGER_C2H2_2"/>
    <property type="match status" value="11"/>
</dbReference>
<feature type="domain" description="C2H2-type" evidence="16">
    <location>
        <begin position="301"/>
        <end position="329"/>
    </location>
</feature>
<dbReference type="GO" id="GO:0005634">
    <property type="term" value="C:nucleus"/>
    <property type="evidence" value="ECO:0007669"/>
    <property type="project" value="UniProtKB-SubCell"/>
</dbReference>
<dbReference type="FunFam" id="1.10.10.60:FF:000080">
    <property type="entry name" value="Zinc finger homeobox protein 2"/>
    <property type="match status" value="1"/>
</dbReference>
<gene>
    <name evidence="17" type="ORF">NP493_11g12021</name>
</gene>
<dbReference type="SMART" id="SM00355">
    <property type="entry name" value="ZnF_C2H2"/>
    <property type="match status" value="17"/>
</dbReference>
<evidence type="ECO:0000256" key="8">
    <source>
        <dbReference type="ARBA" id="ARBA00023155"/>
    </source>
</evidence>
<evidence type="ECO:0000256" key="4">
    <source>
        <dbReference type="ARBA" id="ARBA00022771"/>
    </source>
</evidence>
<dbReference type="EMBL" id="JAODUO010000010">
    <property type="protein sequence ID" value="KAK2193622.1"/>
    <property type="molecule type" value="Genomic_DNA"/>
</dbReference>
<feature type="region of interest" description="Disordered" evidence="14">
    <location>
        <begin position="1640"/>
        <end position="1741"/>
    </location>
</feature>
<keyword evidence="4 11" id="KW-0863">Zinc-finger</keyword>
<proteinExistence type="predicted"/>
<feature type="region of interest" description="Disordered" evidence="14">
    <location>
        <begin position="1409"/>
        <end position="1450"/>
    </location>
</feature>
<feature type="domain" description="C2H2-type" evidence="16">
    <location>
        <begin position="1290"/>
        <end position="1317"/>
    </location>
</feature>
<feature type="DNA-binding region" description="Homeobox" evidence="12">
    <location>
        <begin position="1208"/>
        <end position="1267"/>
    </location>
</feature>
<dbReference type="GO" id="GO:0008270">
    <property type="term" value="F:zinc ion binding"/>
    <property type="evidence" value="ECO:0007669"/>
    <property type="project" value="UniProtKB-KW"/>
</dbReference>
<feature type="domain" description="C2H2-type" evidence="16">
    <location>
        <begin position="196"/>
        <end position="225"/>
    </location>
</feature>
<evidence type="ECO:0000256" key="11">
    <source>
        <dbReference type="PROSITE-ProRule" id="PRU00042"/>
    </source>
</evidence>
<dbReference type="PANTHER" id="PTHR45891:SF3">
    <property type="entry name" value="ZINC FINGER PROTEIN 2"/>
    <property type="match status" value="1"/>
</dbReference>
<feature type="region of interest" description="Disordered" evidence="14">
    <location>
        <begin position="679"/>
        <end position="698"/>
    </location>
</feature>
<evidence type="ECO:0000256" key="3">
    <source>
        <dbReference type="ARBA" id="ARBA00022737"/>
    </source>
</evidence>
<feature type="domain" description="C2H2-type" evidence="16">
    <location>
        <begin position="848"/>
        <end position="876"/>
    </location>
</feature>
<feature type="compositionally biased region" description="Polar residues" evidence="14">
    <location>
        <begin position="517"/>
        <end position="527"/>
    </location>
</feature>
<keyword evidence="9" id="KW-0804">Transcription</keyword>
<name>A0AAD9PFK1_RIDPI</name>
<dbReference type="InterPro" id="IPR013087">
    <property type="entry name" value="Znf_C2H2_type"/>
</dbReference>
<keyword evidence="10 12" id="KW-0539">Nucleus</keyword>
<evidence type="ECO:0000256" key="6">
    <source>
        <dbReference type="ARBA" id="ARBA00023015"/>
    </source>
</evidence>
<feature type="compositionally biased region" description="Basic and acidic residues" evidence="14">
    <location>
        <begin position="1679"/>
        <end position="1707"/>
    </location>
</feature>
<dbReference type="InterPro" id="IPR036236">
    <property type="entry name" value="Znf_C2H2_sf"/>
</dbReference>
<feature type="compositionally biased region" description="Low complexity" evidence="14">
    <location>
        <begin position="1915"/>
        <end position="1936"/>
    </location>
</feature>
<dbReference type="CDD" id="cd00086">
    <property type="entry name" value="homeodomain"/>
    <property type="match status" value="4"/>
</dbReference>
<evidence type="ECO:0000256" key="13">
    <source>
        <dbReference type="RuleBase" id="RU000682"/>
    </source>
</evidence>
<dbReference type="Gene3D" id="3.30.160.60">
    <property type="entry name" value="Classic Zinc Finger"/>
    <property type="match status" value="6"/>
</dbReference>
<dbReference type="GO" id="GO:0000978">
    <property type="term" value="F:RNA polymerase II cis-regulatory region sequence-specific DNA binding"/>
    <property type="evidence" value="ECO:0007669"/>
    <property type="project" value="TreeGrafter"/>
</dbReference>
<evidence type="ECO:0000259" key="15">
    <source>
        <dbReference type="PROSITE" id="PS50071"/>
    </source>
</evidence>
<feature type="compositionally biased region" description="Polar residues" evidence="14">
    <location>
        <begin position="1641"/>
        <end position="1661"/>
    </location>
</feature>
<sequence length="2213" mass="244566">MQDAHDFILCVTDGDINDRDINRDVSSTSLTPDVTSAAPRLDDSGMTIKKEPVATSTSADVMCPFCNFTDPSAACLEAHVHMQHAADATCSVVCPLCQEKFRQRPTLESHLVDKHNVTKEGMQRLMLIVDQTPTSMATVAKTTPSLSATGNAADMSDAEKQESVENEVLKLAEEASKDGVVLPDKDGAQPGGDEQYRCQMCNKTFVNIDALCTHQNEQGHLELKDTPRGPGYLCWKKGCNQYFKSAHTLQVHFSEIHAKRQLVAVSERHIYKFRCNQCSLAFKTLEKLQLHSYYHIIRAATKCNVCGRNFRSVAAMQKHIETTHLDSMSTAEAEKFRASVAATTAATMTAAEQCHLEANTADDVPMPAEVKKEDETAESLAEAAKIADGGDIAMADASASDVNVKKEEAGVPGSEYKEQHFFEDYINSQAIAENSYTDPTRKYKCHRCKVAFTKQSYLSAHNKTLMHRRGDKLSYPMEKYLDPNRPFKCDVCKESFTQKNILLVHYNSVSHLHKLKQQQGQSTSPSLPDQAPVSPKPMTTVTATVTLRLPSPSVPTSPPQMSPAISQTLAESPTVKPYKCNICKVSYSQSSTLDIHMRSVLHQTRASKLLDLASTGQLDLSQPLIEQPDGEQKEQRHKKVLQEMLQQRHPVATTAAASSAGADLAHHAWTSLLNLPSGSSTVSSSEPASKTGASSKSVAQNAPVISHTLLQSPIMSVPFSPLVSSVAPPAQQPVFMCPKCSSIFGSQETLQQHQKMYCYMSQAASSSSGSSTLRNMPRFKPHVQRSLLQNIGFECVMQFNEYFQKKWPKKKEKEEPKEEASAYKDKESEKENNQNAENNTLLPELNKCPCTMCGKEFSSIWVLKAHQEEVHQDIVPIKYVEQFSDTFREQYEKKQQVAQAAAITEAVAAAAADTANEVAKATAAQQAAEKTQKAVTSSLAASLASMAQTSSMMPMPMFNMMPMGMSLSMNMAPPLMPIMMSLGSEMFGLPGMEMIDPMFLASQQQQQQQQQSAAAAALSMAQQNKRARTRINDEQLKILRAHFDINNSPSEEQILGMAEKSGLPPKVIKHWFRNTLFKERQRNKDSPYNFNVPPATTLNLEEYEKTCKVPVDAAKYLPQLAVPVREIKDRSVEMQEEEAAMSGAESVVSSAPSTPAPCTPMSAAGDGMSAFTSVVPSASLSSSHIISSSAMPLTPGSNSSTSSQMLGKRANRTRFTDYQIKVLQDYFDHNAYPKDDDIEHLSRLLGLGPRVIVVWFQNMRQKARKTYENQPLLDTSNDGTRYSRTPGLNYQCKKCQTVFQRYYELIKHQKMYCFKDEDRDDDINQSEKSPTSFKSDCSMDSMPSNPEKRLKATTSPNLDYKCEQCGLAFDHFEQWRKHQNVHNVNQNLFDAFPPDSAFAMLQTVAKQQQQRAAQELDMKEEPGSLSLSMSSKHKLEEDSDDLEDDQPKDKRLRTTILPEQLDYLYLKYQLDCNPSRKQLESIAHEVGLKKRVVQVWFQNTRARERKGQYRVHQQLIHKRCPFCRALFRAKSAMESHLATKHPEEMAKGELNVDDIPDASFDITAATSSTPAGGSTSTSAMPSLSGLDMSKLLSNPYNMPNPFLPLMSPSMLGVPPGGSKPLEANMQKLYEDSLKSYLDELSTGQPQSAQETNRPRTTSMSEKSARLTEETPLDLSRPLKPGDHEMPEDHNVSMSRLDDSFSETHSESMENSGAGGESSPSSPGGSITSQQSTAHGSQPLTPTTLKRYRTHMTELQIGIMKNIFGEYKTPTMGECEILGKEIGLPKRVVQVWFQNARAKEKKAKLAYLKTFGKEMVVPEQRVPDECKLCHFQYTHKYTVQDHIFTKKHISLISKSIPVDTKATTPVSFTTTSPSTSQPVKQEAESPAKKWPQVEPPAAASHPHLSQLHSMGLQAMSASTGKSSKSSETSSKSASSSKIKVEDDKKDLTKALAGLPAIPGVGPLNAASLSAAQMMNPFGALPMMNPLDLGMAAAAQAGMFSFMYPGMGMMYPGMGMPMMPPAAMMPGPESMFMCDPMTFGTPLTLMQIPQEAIRDIECKLQEAGCTIARYTQDCMMLCDLKCRVSATDLACAHEAMVDVGYICKKCHMVYPARDACVNHQRILCYQNEPNADPAKSILKLEQIQYECCACNVKFSSIMDYKGHCDLDAHKSKLLSYKPPGGSSAAVAVKSEKSSRNALETQKSNPGEKSSSESNV</sequence>
<feature type="domain" description="C2H2-type" evidence="16">
    <location>
        <begin position="735"/>
        <end position="757"/>
    </location>
</feature>
<evidence type="ECO:0000256" key="9">
    <source>
        <dbReference type="ARBA" id="ARBA00023163"/>
    </source>
</evidence>
<feature type="DNA-binding region" description="Homeobox" evidence="12">
    <location>
        <begin position="1744"/>
        <end position="1803"/>
    </location>
</feature>
<protein>
    <recommendedName>
        <fullName evidence="19">Zinc finger homeobox protein 4</fullName>
    </recommendedName>
</protein>
<evidence type="ECO:0000259" key="16">
    <source>
        <dbReference type="PROSITE" id="PS50157"/>
    </source>
</evidence>
<comment type="subcellular location">
    <subcellularLocation>
        <location evidence="1 12 13">Nucleus</location>
    </subcellularLocation>
</comment>
<feature type="region of interest" description="Disordered" evidence="14">
    <location>
        <begin position="515"/>
        <end position="537"/>
    </location>
</feature>
<feature type="domain" description="C2H2-type" evidence="16">
    <location>
        <begin position="273"/>
        <end position="295"/>
    </location>
</feature>
<feature type="domain" description="Homeobox" evidence="15">
    <location>
        <begin position="1447"/>
        <end position="1507"/>
    </location>
</feature>
<dbReference type="PROSITE" id="PS00028">
    <property type="entry name" value="ZINC_FINGER_C2H2_1"/>
    <property type="match status" value="12"/>
</dbReference>
<dbReference type="Gene3D" id="1.10.10.60">
    <property type="entry name" value="Homeodomain-like"/>
    <property type="match status" value="4"/>
</dbReference>
<feature type="domain" description="Homeobox" evidence="15">
    <location>
        <begin position="1742"/>
        <end position="1802"/>
    </location>
</feature>
<feature type="region of interest" description="Disordered" evidence="14">
    <location>
        <begin position="2177"/>
        <end position="2213"/>
    </location>
</feature>
<feature type="DNA-binding region" description="Homeobox" evidence="12">
    <location>
        <begin position="1024"/>
        <end position="1083"/>
    </location>
</feature>
<keyword evidence="8 12" id="KW-0371">Homeobox</keyword>
<feature type="compositionally biased region" description="Polar residues" evidence="14">
    <location>
        <begin position="2193"/>
        <end position="2213"/>
    </location>
</feature>
<evidence type="ECO:0000256" key="12">
    <source>
        <dbReference type="PROSITE-ProRule" id="PRU00108"/>
    </source>
</evidence>
<dbReference type="Proteomes" id="UP001209878">
    <property type="component" value="Unassembled WGS sequence"/>
</dbReference>
<feature type="domain" description="Homeobox" evidence="15">
    <location>
        <begin position="1022"/>
        <end position="1082"/>
    </location>
</feature>
<feature type="region of interest" description="Disordered" evidence="14">
    <location>
        <begin position="808"/>
        <end position="838"/>
    </location>
</feature>
<dbReference type="SUPFAM" id="SSF57667">
    <property type="entry name" value="beta-beta-alpha zinc fingers"/>
    <property type="match status" value="5"/>
</dbReference>
<keyword evidence="3" id="KW-0677">Repeat</keyword>
<dbReference type="FunFam" id="3.30.160.60:FF:000446">
    <property type="entry name" value="Zinc finger protein"/>
    <property type="match status" value="1"/>
</dbReference>
<accession>A0AAD9PFK1</accession>
<feature type="domain" description="C2H2-type" evidence="16">
    <location>
        <begin position="578"/>
        <end position="607"/>
    </location>
</feature>
<feature type="compositionally biased region" description="Polar residues" evidence="14">
    <location>
        <begin position="1326"/>
        <end position="1335"/>
    </location>
</feature>
<feature type="region of interest" description="Disordered" evidence="14">
    <location>
        <begin position="1319"/>
        <end position="1353"/>
    </location>
</feature>
<feature type="compositionally biased region" description="Basic and acidic residues" evidence="14">
    <location>
        <begin position="811"/>
        <end position="832"/>
    </location>
</feature>
<evidence type="ECO:0000256" key="5">
    <source>
        <dbReference type="ARBA" id="ARBA00022833"/>
    </source>
</evidence>
<feature type="compositionally biased region" description="Low complexity" evidence="14">
    <location>
        <begin position="1716"/>
        <end position="1732"/>
    </location>
</feature>